<feature type="transmembrane region" description="Helical" evidence="5">
    <location>
        <begin position="382"/>
        <end position="400"/>
    </location>
</feature>
<evidence type="ECO:0000313" key="10">
    <source>
        <dbReference type="Proteomes" id="UP000297564"/>
    </source>
</evidence>
<dbReference type="InterPro" id="IPR003661">
    <property type="entry name" value="HisK_dim/P_dom"/>
</dbReference>
<feature type="signal peptide" evidence="6">
    <location>
        <begin position="1"/>
        <end position="28"/>
    </location>
</feature>
<dbReference type="InterPro" id="IPR005467">
    <property type="entry name" value="His_kinase_dom"/>
</dbReference>
<dbReference type="CDD" id="cd00082">
    <property type="entry name" value="HisKA"/>
    <property type="match status" value="1"/>
</dbReference>
<dbReference type="EC" id="2.7.13.3" evidence="2"/>
<feature type="transmembrane region" description="Helical" evidence="5">
    <location>
        <begin position="317"/>
        <end position="339"/>
    </location>
</feature>
<protein>
    <recommendedName>
        <fullName evidence="2">histidine kinase</fullName>
        <ecNumber evidence="2">2.7.13.3</ecNumber>
    </recommendedName>
</protein>
<keyword evidence="10" id="KW-1185">Reference proteome</keyword>
<dbReference type="GO" id="GO:0000155">
    <property type="term" value="F:phosphorelay sensor kinase activity"/>
    <property type="evidence" value="ECO:0007669"/>
    <property type="project" value="InterPro"/>
</dbReference>
<evidence type="ECO:0000256" key="2">
    <source>
        <dbReference type="ARBA" id="ARBA00012438"/>
    </source>
</evidence>
<dbReference type="EMBL" id="SMLL01000008">
    <property type="protein sequence ID" value="TFY96796.1"/>
    <property type="molecule type" value="Genomic_DNA"/>
</dbReference>
<evidence type="ECO:0000259" key="7">
    <source>
        <dbReference type="PROSITE" id="PS50109"/>
    </source>
</evidence>
<dbReference type="SMART" id="SM00448">
    <property type="entry name" value="REC"/>
    <property type="match status" value="1"/>
</dbReference>
<dbReference type="InterPro" id="IPR008979">
    <property type="entry name" value="Galactose-bd-like_sf"/>
</dbReference>
<dbReference type="InterPro" id="IPR036890">
    <property type="entry name" value="HATPase_C_sf"/>
</dbReference>
<dbReference type="PROSITE" id="PS50110">
    <property type="entry name" value="RESPONSE_REGULATORY"/>
    <property type="match status" value="1"/>
</dbReference>
<organism evidence="9 10">
    <name type="scientific">Ramlibacter rhizophilus</name>
    <dbReference type="NCBI Taxonomy" id="1781167"/>
    <lineage>
        <taxon>Bacteria</taxon>
        <taxon>Pseudomonadati</taxon>
        <taxon>Pseudomonadota</taxon>
        <taxon>Betaproteobacteria</taxon>
        <taxon>Burkholderiales</taxon>
        <taxon>Comamonadaceae</taxon>
        <taxon>Ramlibacter</taxon>
    </lineage>
</organism>
<feature type="transmembrane region" description="Helical" evidence="5">
    <location>
        <begin position="267"/>
        <end position="283"/>
    </location>
</feature>
<dbReference type="CDD" id="cd17546">
    <property type="entry name" value="REC_hyHK_CKI1_RcsC-like"/>
    <property type="match status" value="1"/>
</dbReference>
<dbReference type="Gene3D" id="2.60.120.260">
    <property type="entry name" value="Galactose-binding domain-like"/>
    <property type="match status" value="1"/>
</dbReference>
<dbReference type="Pfam" id="PF07695">
    <property type="entry name" value="7TMR-DISM_7TM"/>
    <property type="match status" value="1"/>
</dbReference>
<dbReference type="OrthoDB" id="8874570at2"/>
<dbReference type="InterPro" id="IPR036097">
    <property type="entry name" value="HisK_dim/P_sf"/>
</dbReference>
<dbReference type="Gene3D" id="3.30.565.10">
    <property type="entry name" value="Histidine kinase-like ATPase, C-terminal domain"/>
    <property type="match status" value="1"/>
</dbReference>
<sequence length="791" mass="85766">MPPGRSLAAFFFAAALLLFLVLFSPASAASHREAVAGRIELSAVPREPVLLSGQWGFAWQQFIDPRWQQVPNSALAAVPGGWNELQADGKPPGPQGWGSYALQVDCPVGQALALEASPQRTASRLFVNGELVAAHGVPGTSAADTWAAVYNRVPITREFDCPLRITLHLANFDHRTGGFVRPLAVGPADVLAHWRESRTATHAALLAAYGITGLVALIFFAVRRRERTPLVFGLFCLAMGLYADLLGERLLLRPLEPQVSWFAYMRMEYFAWITAMAFFFLTLKKLFPTEISRRAVAVVMALLCAGAWAVLRLPPATYSQLVAPGTAVAALVIAYVVGVVLKSDRRAEARVLLGGMACVLLATLADLLLIDGGNPDRKLVPFGFALFLLSPALVIARRMSQALNAEERSRTLEENARLREDVERISRHDLKTPLNSIIGASRLLQDDPSLGHQQRELVGVLQRAGLRMLEMVNLSLGLYRMETGSYDLRPQTVNLREVVTRVLVDLHSLARGADVTLDFGGGSDRTAVAVRGEELLCYSIIANLVKNAIEATPPGGRVSLSLSPGDPVSLRIHNPGEVRADIAARFFEKYASAGKRGGAGLGTYSARLMARAQRGELTLHTSAAQGTTLTLTLPAGRMESAEARNSAPQPLPAASLDGGPARTLLLVDDDEFSRLVTSQLLPSPPFQVETAENGQVAVEQMMKRWPDVLLLDMEMPVLSGIETLRRVREHEAALALPRCRVVMLSGNDDAASMNRALQAGADRFLVKPVDRDELLATLDALEEQGEGHEAR</sequence>
<feature type="transmembrane region" description="Helical" evidence="5">
    <location>
        <begin position="295"/>
        <end position="311"/>
    </location>
</feature>
<keyword evidence="3 4" id="KW-0597">Phosphoprotein</keyword>
<feature type="domain" description="Response regulatory" evidence="8">
    <location>
        <begin position="663"/>
        <end position="782"/>
    </location>
</feature>
<feature type="modified residue" description="4-aspartylphosphate" evidence="4">
    <location>
        <position position="712"/>
    </location>
</feature>
<dbReference type="AlphaFoldDB" id="A0A4Z0BC40"/>
<dbReference type="PANTHER" id="PTHR43547:SF2">
    <property type="entry name" value="HYBRID SIGNAL TRANSDUCTION HISTIDINE KINASE C"/>
    <property type="match status" value="1"/>
</dbReference>
<dbReference type="SMART" id="SM00387">
    <property type="entry name" value="HATPase_c"/>
    <property type="match status" value="1"/>
</dbReference>
<evidence type="ECO:0000259" key="8">
    <source>
        <dbReference type="PROSITE" id="PS50110"/>
    </source>
</evidence>
<dbReference type="SUPFAM" id="SSF55874">
    <property type="entry name" value="ATPase domain of HSP90 chaperone/DNA topoisomerase II/histidine kinase"/>
    <property type="match status" value="1"/>
</dbReference>
<feature type="transmembrane region" description="Helical" evidence="5">
    <location>
        <begin position="203"/>
        <end position="222"/>
    </location>
</feature>
<dbReference type="Pfam" id="PF02518">
    <property type="entry name" value="HATPase_c"/>
    <property type="match status" value="1"/>
</dbReference>
<evidence type="ECO:0000256" key="6">
    <source>
        <dbReference type="SAM" id="SignalP"/>
    </source>
</evidence>
<dbReference type="Gene3D" id="1.10.287.130">
    <property type="match status" value="1"/>
</dbReference>
<evidence type="ECO:0000256" key="4">
    <source>
        <dbReference type="PROSITE-ProRule" id="PRU00169"/>
    </source>
</evidence>
<evidence type="ECO:0000256" key="1">
    <source>
        <dbReference type="ARBA" id="ARBA00000085"/>
    </source>
</evidence>
<dbReference type="PROSITE" id="PS50109">
    <property type="entry name" value="HIS_KIN"/>
    <property type="match status" value="1"/>
</dbReference>
<dbReference type="InterPro" id="IPR001789">
    <property type="entry name" value="Sig_transdc_resp-reg_receiver"/>
</dbReference>
<keyword evidence="5" id="KW-0472">Membrane</keyword>
<keyword evidence="5" id="KW-0812">Transmembrane</keyword>
<dbReference type="RefSeq" id="WP_135286807.1">
    <property type="nucleotide sequence ID" value="NZ_SMLL01000008.1"/>
</dbReference>
<evidence type="ECO:0000256" key="5">
    <source>
        <dbReference type="SAM" id="Phobius"/>
    </source>
</evidence>
<dbReference type="InterPro" id="IPR011006">
    <property type="entry name" value="CheY-like_superfamily"/>
</dbReference>
<evidence type="ECO:0000256" key="3">
    <source>
        <dbReference type="ARBA" id="ARBA00022553"/>
    </source>
</evidence>
<accession>A0A4Z0BC40</accession>
<feature type="transmembrane region" description="Helical" evidence="5">
    <location>
        <begin position="229"/>
        <end position="247"/>
    </location>
</feature>
<reference evidence="9 10" key="1">
    <citation type="submission" date="2019-03" db="EMBL/GenBank/DDBJ databases">
        <title>Ramlibacter rhizophilus CCTCC AB2015357, whole genome shotgun sequence.</title>
        <authorList>
            <person name="Zhang X."/>
            <person name="Feng G."/>
            <person name="Zhu H."/>
        </authorList>
    </citation>
    <scope>NUCLEOTIDE SEQUENCE [LARGE SCALE GENOMIC DNA]</scope>
    <source>
        <strain evidence="9 10">CCTCC AB2015357</strain>
    </source>
</reference>
<gene>
    <name evidence="9" type="ORF">EZ242_19115</name>
</gene>
<proteinExistence type="predicted"/>
<comment type="catalytic activity">
    <reaction evidence="1">
        <text>ATP + protein L-histidine = ADP + protein N-phospho-L-histidine.</text>
        <dbReference type="EC" id="2.7.13.3"/>
    </reaction>
</comment>
<dbReference type="SUPFAM" id="SSF52172">
    <property type="entry name" value="CheY-like"/>
    <property type="match status" value="1"/>
</dbReference>
<dbReference type="SUPFAM" id="SSF49785">
    <property type="entry name" value="Galactose-binding domain-like"/>
    <property type="match status" value="1"/>
</dbReference>
<feature type="chain" id="PRO_5021232762" description="histidine kinase" evidence="6">
    <location>
        <begin position="29"/>
        <end position="791"/>
    </location>
</feature>
<dbReference type="Pfam" id="PF00512">
    <property type="entry name" value="HisKA"/>
    <property type="match status" value="1"/>
</dbReference>
<keyword evidence="6" id="KW-0732">Signal</keyword>
<dbReference type="InterPro" id="IPR011623">
    <property type="entry name" value="7TMR_DISM_rcpt_extracell_dom1"/>
</dbReference>
<dbReference type="InterPro" id="IPR003594">
    <property type="entry name" value="HATPase_dom"/>
</dbReference>
<feature type="transmembrane region" description="Helical" evidence="5">
    <location>
        <begin position="351"/>
        <end position="370"/>
    </location>
</feature>
<dbReference type="Proteomes" id="UP000297564">
    <property type="component" value="Unassembled WGS sequence"/>
</dbReference>
<dbReference type="SUPFAM" id="SSF47384">
    <property type="entry name" value="Homodimeric domain of signal transducing histidine kinase"/>
    <property type="match status" value="1"/>
</dbReference>
<dbReference type="Pfam" id="PF00072">
    <property type="entry name" value="Response_reg"/>
    <property type="match status" value="1"/>
</dbReference>
<name>A0A4Z0BC40_9BURK</name>
<comment type="caution">
    <text evidence="9">The sequence shown here is derived from an EMBL/GenBank/DDBJ whole genome shotgun (WGS) entry which is preliminary data.</text>
</comment>
<dbReference type="PANTHER" id="PTHR43547">
    <property type="entry name" value="TWO-COMPONENT HISTIDINE KINASE"/>
    <property type="match status" value="1"/>
</dbReference>
<evidence type="ECO:0000313" key="9">
    <source>
        <dbReference type="EMBL" id="TFY96796.1"/>
    </source>
</evidence>
<dbReference type="SMART" id="SM00388">
    <property type="entry name" value="HisKA"/>
    <property type="match status" value="1"/>
</dbReference>
<dbReference type="Gene3D" id="3.40.50.2300">
    <property type="match status" value="1"/>
</dbReference>
<feature type="domain" description="Histidine kinase" evidence="7">
    <location>
        <begin position="425"/>
        <end position="637"/>
    </location>
</feature>
<keyword evidence="5" id="KW-1133">Transmembrane helix</keyword>